<feature type="region of interest" description="Disordered" evidence="1">
    <location>
        <begin position="1"/>
        <end position="27"/>
    </location>
</feature>
<dbReference type="AlphaFoldDB" id="A0AAD4HJR6"/>
<proteinExistence type="predicted"/>
<reference evidence="2" key="1">
    <citation type="journal article" date="2020" name="New Phytol.">
        <title>Comparative genomics reveals dynamic genome evolution in host specialist ectomycorrhizal fungi.</title>
        <authorList>
            <person name="Lofgren L.A."/>
            <person name="Nguyen N.H."/>
            <person name="Vilgalys R."/>
            <person name="Ruytinx J."/>
            <person name="Liao H.L."/>
            <person name="Branco S."/>
            <person name="Kuo A."/>
            <person name="LaButti K."/>
            <person name="Lipzen A."/>
            <person name="Andreopoulos W."/>
            <person name="Pangilinan J."/>
            <person name="Riley R."/>
            <person name="Hundley H."/>
            <person name="Na H."/>
            <person name="Barry K."/>
            <person name="Grigoriev I.V."/>
            <person name="Stajich J.E."/>
            <person name="Kennedy P.G."/>
        </authorList>
    </citation>
    <scope>NUCLEOTIDE SEQUENCE</scope>
    <source>
        <strain evidence="2">FC203</strain>
    </source>
</reference>
<evidence type="ECO:0000313" key="2">
    <source>
        <dbReference type="EMBL" id="KAG1900225.1"/>
    </source>
</evidence>
<dbReference type="RefSeq" id="XP_041225801.1">
    <property type="nucleotide sequence ID" value="XM_041367068.1"/>
</dbReference>
<evidence type="ECO:0000256" key="1">
    <source>
        <dbReference type="SAM" id="MobiDB-lite"/>
    </source>
</evidence>
<name>A0AAD4HJR6_9AGAM</name>
<feature type="compositionally biased region" description="Basic and acidic residues" evidence="1">
    <location>
        <begin position="1"/>
        <end position="10"/>
    </location>
</feature>
<sequence length="295" mass="33313">MSQPRSDARRETRRPRSSVTINSVSSVRQRTRAQTAAYLLGIRPELPDITDTAEQYQAPELDKIEFRVPLHTMDRSQSTTYVGKLHSESDGRQDIFDSIRAIMDVPELYEHLGCAFKAARADSSGRRHKKVAIEILNTEPTPKDKPAKQRTDIPAITEQSLLPSNIFVISKGALGRQQEGQAVPQPLKRTYALYLDNDDESSDDEPPQEIEDVVTSVHSRYPAMNFRQYIGTMKDRGILYLSTAAHFNSGFYKEKIGMSEGAAYTFHSYVENTYIKAERRKRGRNGKGKKVQASS</sequence>
<accession>A0AAD4HJR6</accession>
<protein>
    <submittedName>
        <fullName evidence="2">Uncharacterized protein</fullName>
    </submittedName>
</protein>
<evidence type="ECO:0000313" key="3">
    <source>
        <dbReference type="Proteomes" id="UP001195769"/>
    </source>
</evidence>
<dbReference type="Proteomes" id="UP001195769">
    <property type="component" value="Unassembled WGS sequence"/>
</dbReference>
<feature type="compositionally biased region" description="Polar residues" evidence="1">
    <location>
        <begin position="17"/>
        <end position="27"/>
    </location>
</feature>
<organism evidence="2 3">
    <name type="scientific">Suillus fuscotomentosus</name>
    <dbReference type="NCBI Taxonomy" id="1912939"/>
    <lineage>
        <taxon>Eukaryota</taxon>
        <taxon>Fungi</taxon>
        <taxon>Dikarya</taxon>
        <taxon>Basidiomycota</taxon>
        <taxon>Agaricomycotina</taxon>
        <taxon>Agaricomycetes</taxon>
        <taxon>Agaricomycetidae</taxon>
        <taxon>Boletales</taxon>
        <taxon>Suillineae</taxon>
        <taxon>Suillaceae</taxon>
        <taxon>Suillus</taxon>
    </lineage>
</organism>
<dbReference type="GeneID" id="64661366"/>
<dbReference type="EMBL" id="JABBWK010000028">
    <property type="protein sequence ID" value="KAG1900225.1"/>
    <property type="molecule type" value="Genomic_DNA"/>
</dbReference>
<keyword evidence="3" id="KW-1185">Reference proteome</keyword>
<gene>
    <name evidence="2" type="ORF">F5891DRAFT_1188922</name>
</gene>
<comment type="caution">
    <text evidence="2">The sequence shown here is derived from an EMBL/GenBank/DDBJ whole genome shotgun (WGS) entry which is preliminary data.</text>
</comment>